<dbReference type="RefSeq" id="WP_312744681.1">
    <property type="nucleotide sequence ID" value="NZ_CP116968.1"/>
</dbReference>
<proteinExistence type="inferred from homology"/>
<sequence>MLSPHSFSYRLSVRVVIVGLSVTLAGCMAQQADVVRIKRELDAKIAQLDKSKTSLQEAVSEANTALEKANSLIAKQRVEIQELLHARAEVMDQVATLKETDLSQVRGGLESNQNQVNELTKKMARYDADMKEVKTQLQQSEPLVHQLRDRLAGEEQLLTEQGGKLGEFRTSLVDYQQVLSSLRRQVTQQEQQVADLRKHLDLKSQQRDAQAQQVQANFEEVRRSIQSVVGTLEKFSVTFGGRLDEHEQKLSRMAGQPGSPLSSNAHMHESLDSSARVGVTRDFLSQRTPLPPRSDAMAGSPSSKESSRSVITGAVAAYAPTSQLSKTLPAPVGTSEVGPSGYVDTRNAQVLYDRAMSLLRQGNFAEASTGFSTFLRTFADSPLASNAQYWLGECYYGERRFQEAIDEFERVFAFYPSSNKVPASLLKIAYSHMELHELAMARSVFQQLVRTHPQSPEAGKAYGRLQEVNAFLDNPS</sequence>
<feature type="repeat" description="TPR" evidence="1">
    <location>
        <begin position="385"/>
        <end position="418"/>
    </location>
</feature>
<dbReference type="Proteomes" id="UP001302494">
    <property type="component" value="Chromosome"/>
</dbReference>
<dbReference type="PROSITE" id="PS50005">
    <property type="entry name" value="TPR"/>
    <property type="match status" value="1"/>
</dbReference>
<evidence type="ECO:0000256" key="2">
    <source>
        <dbReference type="SAM" id="Coils"/>
    </source>
</evidence>
<reference evidence="4 5" key="1">
    <citation type="submission" date="2023-01" db="EMBL/GenBank/DDBJ databases">
        <title>Cultivation and genomic characterization of new, ubiquitous marine nitrite-oxidizing bacteria from the Nitrospirales.</title>
        <authorList>
            <person name="Mueller A.J."/>
            <person name="Daebeler A."/>
            <person name="Herbold C.W."/>
            <person name="Kirkegaard R.H."/>
            <person name="Daims H."/>
        </authorList>
    </citation>
    <scope>NUCLEOTIDE SEQUENCE [LARGE SCALE GENOMIC DNA]</scope>
    <source>
        <strain evidence="4 5">DK</strain>
    </source>
</reference>
<evidence type="ECO:0000313" key="4">
    <source>
        <dbReference type="EMBL" id="WNM61935.1"/>
    </source>
</evidence>
<dbReference type="AlphaFoldDB" id="A0AA96JWC5"/>
<dbReference type="InterPro" id="IPR011990">
    <property type="entry name" value="TPR-like_helical_dom_sf"/>
</dbReference>
<dbReference type="NCBIfam" id="TIGR02795">
    <property type="entry name" value="tol_pal_ybgF"/>
    <property type="match status" value="1"/>
</dbReference>
<dbReference type="Pfam" id="PF13432">
    <property type="entry name" value="TPR_16"/>
    <property type="match status" value="1"/>
</dbReference>
<keyword evidence="5" id="KW-1185">Reference proteome</keyword>
<protein>
    <submittedName>
        <fullName evidence="4">Tol-pal system protein YbgF</fullName>
    </submittedName>
</protein>
<dbReference type="KEGG" id="nneo:PQG83_19670"/>
<organism evidence="4 5">
    <name type="scientific">Candidatus Nitrospira neomarina</name>
    <dbReference type="NCBI Taxonomy" id="3020899"/>
    <lineage>
        <taxon>Bacteria</taxon>
        <taxon>Pseudomonadati</taxon>
        <taxon>Nitrospirota</taxon>
        <taxon>Nitrospiria</taxon>
        <taxon>Nitrospirales</taxon>
        <taxon>Nitrospiraceae</taxon>
        <taxon>Nitrospira</taxon>
    </lineage>
</organism>
<dbReference type="InterPro" id="IPR019734">
    <property type="entry name" value="TPR_rpt"/>
</dbReference>
<accession>A0AA96JWC5</accession>
<dbReference type="HAMAP" id="MF_02066">
    <property type="entry name" value="CpoB"/>
    <property type="match status" value="1"/>
</dbReference>
<feature type="coiled-coil region" evidence="2">
    <location>
        <begin position="172"/>
        <end position="206"/>
    </location>
</feature>
<gene>
    <name evidence="4" type="primary">ybgF</name>
    <name evidence="4" type="ORF">PQG83_19670</name>
</gene>
<evidence type="ECO:0000313" key="5">
    <source>
        <dbReference type="Proteomes" id="UP001302494"/>
    </source>
</evidence>
<dbReference type="EMBL" id="CP116968">
    <property type="protein sequence ID" value="WNM61935.1"/>
    <property type="molecule type" value="Genomic_DNA"/>
</dbReference>
<evidence type="ECO:0000256" key="1">
    <source>
        <dbReference type="PROSITE-ProRule" id="PRU00339"/>
    </source>
</evidence>
<keyword evidence="2" id="KW-0175">Coiled coil</keyword>
<dbReference type="InterPro" id="IPR014162">
    <property type="entry name" value="CpoB_C"/>
</dbReference>
<feature type="region of interest" description="Disordered" evidence="3">
    <location>
        <begin position="247"/>
        <end position="308"/>
    </location>
</feature>
<keyword evidence="1" id="KW-0802">TPR repeat</keyword>
<name>A0AA96JWC5_9BACT</name>
<dbReference type="InterPro" id="IPR034706">
    <property type="entry name" value="CpoB"/>
</dbReference>
<dbReference type="GO" id="GO:0051301">
    <property type="term" value="P:cell division"/>
    <property type="evidence" value="ECO:0007669"/>
    <property type="project" value="InterPro"/>
</dbReference>
<dbReference type="Pfam" id="PF13174">
    <property type="entry name" value="TPR_6"/>
    <property type="match status" value="1"/>
</dbReference>
<evidence type="ECO:0000256" key="3">
    <source>
        <dbReference type="SAM" id="MobiDB-lite"/>
    </source>
</evidence>
<feature type="coiled-coil region" evidence="2">
    <location>
        <begin position="38"/>
        <end position="136"/>
    </location>
</feature>
<dbReference type="SUPFAM" id="SSF48452">
    <property type="entry name" value="TPR-like"/>
    <property type="match status" value="1"/>
</dbReference>
<dbReference type="SMART" id="SM00028">
    <property type="entry name" value="TPR"/>
    <property type="match status" value="3"/>
</dbReference>
<dbReference type="Gene3D" id="1.25.40.10">
    <property type="entry name" value="Tetratricopeptide repeat domain"/>
    <property type="match status" value="1"/>
</dbReference>